<dbReference type="AlphaFoldDB" id="A0A5B0DSI0"/>
<dbReference type="EMBL" id="VTWH01000003">
    <property type="protein sequence ID" value="KAA0969343.1"/>
    <property type="molecule type" value="Genomic_DNA"/>
</dbReference>
<organism evidence="1 2">
    <name type="scientific">Aureimonas fodinaquatilis</name>
    <dbReference type="NCBI Taxonomy" id="2565783"/>
    <lineage>
        <taxon>Bacteria</taxon>
        <taxon>Pseudomonadati</taxon>
        <taxon>Pseudomonadota</taxon>
        <taxon>Alphaproteobacteria</taxon>
        <taxon>Hyphomicrobiales</taxon>
        <taxon>Aurantimonadaceae</taxon>
        <taxon>Aureimonas</taxon>
    </lineage>
</organism>
<reference evidence="1 2" key="1">
    <citation type="submission" date="2019-08" db="EMBL/GenBank/DDBJ databases">
        <title>Aureimonas fodiniaquatilis sp. nov., isolated from a coal mine wastewater.</title>
        <authorList>
            <person name="Kim W."/>
        </authorList>
    </citation>
    <scope>NUCLEOTIDE SEQUENCE [LARGE SCALE GENOMIC DNA]</scope>
    <source>
        <strain evidence="1 2">CAU 1482</strain>
    </source>
</reference>
<dbReference type="OrthoDB" id="7908168at2"/>
<protein>
    <submittedName>
        <fullName evidence="1">Uncharacterized protein</fullName>
    </submittedName>
</protein>
<sequence>MSYMDEDIDYLADMLMQSRQIALDASMEQVLPALDAALFITGREIARRLAEKDIMDVGGTVN</sequence>
<evidence type="ECO:0000313" key="1">
    <source>
        <dbReference type="EMBL" id="KAA0969343.1"/>
    </source>
</evidence>
<proteinExistence type="predicted"/>
<accession>A0A5B0DSI0</accession>
<gene>
    <name evidence="1" type="ORF">FPY71_12360</name>
</gene>
<name>A0A5B0DSI0_9HYPH</name>
<dbReference type="RefSeq" id="WP_149300629.1">
    <property type="nucleotide sequence ID" value="NZ_VTWH01000003.1"/>
</dbReference>
<dbReference type="Proteomes" id="UP000324738">
    <property type="component" value="Unassembled WGS sequence"/>
</dbReference>
<evidence type="ECO:0000313" key="2">
    <source>
        <dbReference type="Proteomes" id="UP000324738"/>
    </source>
</evidence>
<comment type="caution">
    <text evidence="1">The sequence shown here is derived from an EMBL/GenBank/DDBJ whole genome shotgun (WGS) entry which is preliminary data.</text>
</comment>
<keyword evidence="2" id="KW-1185">Reference proteome</keyword>